<keyword evidence="1 2" id="KW-0597">Phosphoprotein</keyword>
<sequence>MSSEQQFRQYIDTIRQQIASKSKLADHWEKLAAAVEELELTYEEMQTQLEAAEVIEERLVEQNQQICDKYQYFYNLFQFAPIPYLVTDANGLILEANQAIADLLHVPQPYLAGKPLVLYVAEADRSAFRSCLNRLSSSTPHSDAYNSDNSNNSNNSDSSDNPIWQITLRPRRGEPIRAEVTVVVNRDGTGSIQTLQIGVYTFSQSQPLAAPAVVSQPLAVAGVTAPSLPQALDGLQVLIVDDEADAREFITAVLESHGVRVTAVATAAAALEVLEHCRPDVLVSDIRMPDEDGYSLIRKVRALEAQTGWHISAAALTAYLAEDREKALTAGFEAHLHKLAQPTELIEMVARLAEQSRAEQSRAEQSRAEQSRE</sequence>
<dbReference type="PANTHER" id="PTHR44591">
    <property type="entry name" value="STRESS RESPONSE REGULATOR PROTEIN 1"/>
    <property type="match status" value="1"/>
</dbReference>
<dbReference type="PROSITE" id="PS50112">
    <property type="entry name" value="PAS"/>
    <property type="match status" value="1"/>
</dbReference>
<evidence type="ECO:0000256" key="1">
    <source>
        <dbReference type="ARBA" id="ARBA00022553"/>
    </source>
</evidence>
<dbReference type="Gene3D" id="3.40.50.2300">
    <property type="match status" value="1"/>
</dbReference>
<dbReference type="SUPFAM" id="SSF52172">
    <property type="entry name" value="CheY-like"/>
    <property type="match status" value="1"/>
</dbReference>
<reference evidence="7" key="1">
    <citation type="submission" date="2020-05" db="EMBL/GenBank/DDBJ databases">
        <authorList>
            <person name="Zhu T."/>
            <person name="Keshari N."/>
            <person name="Lu X."/>
        </authorList>
    </citation>
    <scope>NUCLEOTIDE SEQUENCE</scope>
    <source>
        <strain evidence="7">NK1-12</strain>
    </source>
</reference>
<dbReference type="CDD" id="cd00130">
    <property type="entry name" value="PAS"/>
    <property type="match status" value="1"/>
</dbReference>
<dbReference type="SMART" id="SM00448">
    <property type="entry name" value="REC"/>
    <property type="match status" value="1"/>
</dbReference>
<dbReference type="GO" id="GO:0006355">
    <property type="term" value="P:regulation of DNA-templated transcription"/>
    <property type="evidence" value="ECO:0007669"/>
    <property type="project" value="InterPro"/>
</dbReference>
<evidence type="ECO:0000256" key="2">
    <source>
        <dbReference type="PROSITE-ProRule" id="PRU00169"/>
    </source>
</evidence>
<feature type="compositionally biased region" description="Low complexity" evidence="4">
    <location>
        <begin position="146"/>
        <end position="161"/>
    </location>
</feature>
<dbReference type="InterPro" id="IPR000014">
    <property type="entry name" value="PAS"/>
</dbReference>
<dbReference type="AlphaFoldDB" id="A0AA96WPY7"/>
<feature type="compositionally biased region" description="Polar residues" evidence="4">
    <location>
        <begin position="136"/>
        <end position="145"/>
    </location>
</feature>
<dbReference type="Pfam" id="PF00989">
    <property type="entry name" value="PAS"/>
    <property type="match status" value="1"/>
</dbReference>
<gene>
    <name evidence="7" type="ORF">HJG54_29070</name>
</gene>
<feature type="domain" description="Response regulatory" evidence="5">
    <location>
        <begin position="236"/>
        <end position="353"/>
    </location>
</feature>
<dbReference type="InterPro" id="IPR013767">
    <property type="entry name" value="PAS_fold"/>
</dbReference>
<dbReference type="SMART" id="SM00091">
    <property type="entry name" value="PAS"/>
    <property type="match status" value="1"/>
</dbReference>
<feature type="domain" description="PAS" evidence="6">
    <location>
        <begin position="69"/>
        <end position="139"/>
    </location>
</feature>
<organism evidence="7">
    <name type="scientific">Leptolyngbya sp. NK1-12</name>
    <dbReference type="NCBI Taxonomy" id="2547451"/>
    <lineage>
        <taxon>Bacteria</taxon>
        <taxon>Bacillati</taxon>
        <taxon>Cyanobacteriota</taxon>
        <taxon>Cyanophyceae</taxon>
        <taxon>Leptolyngbyales</taxon>
        <taxon>Leptolyngbyaceae</taxon>
        <taxon>Leptolyngbya group</taxon>
        <taxon>Leptolyngbya</taxon>
    </lineage>
</organism>
<dbReference type="InterPro" id="IPR050595">
    <property type="entry name" value="Bact_response_regulator"/>
</dbReference>
<dbReference type="InterPro" id="IPR001789">
    <property type="entry name" value="Sig_transdc_resp-reg_receiver"/>
</dbReference>
<feature type="region of interest" description="Disordered" evidence="4">
    <location>
        <begin position="136"/>
        <end position="163"/>
    </location>
</feature>
<feature type="modified residue" description="4-aspartylphosphate" evidence="2">
    <location>
        <position position="285"/>
    </location>
</feature>
<evidence type="ECO:0000256" key="3">
    <source>
        <dbReference type="SAM" id="Coils"/>
    </source>
</evidence>
<keyword evidence="3" id="KW-0175">Coiled coil</keyword>
<accession>A0AA96WPY7</accession>
<dbReference type="GO" id="GO:0000160">
    <property type="term" value="P:phosphorelay signal transduction system"/>
    <property type="evidence" value="ECO:0007669"/>
    <property type="project" value="InterPro"/>
</dbReference>
<evidence type="ECO:0000259" key="6">
    <source>
        <dbReference type="PROSITE" id="PS50112"/>
    </source>
</evidence>
<protein>
    <submittedName>
        <fullName evidence="7">Response regulator</fullName>
    </submittedName>
</protein>
<feature type="coiled-coil region" evidence="3">
    <location>
        <begin position="28"/>
        <end position="65"/>
    </location>
</feature>
<dbReference type="Gene3D" id="3.30.450.20">
    <property type="entry name" value="PAS domain"/>
    <property type="match status" value="1"/>
</dbReference>
<evidence type="ECO:0000259" key="5">
    <source>
        <dbReference type="PROSITE" id="PS50110"/>
    </source>
</evidence>
<name>A0AA96WPY7_9CYAN</name>
<dbReference type="SUPFAM" id="SSF55785">
    <property type="entry name" value="PYP-like sensor domain (PAS domain)"/>
    <property type="match status" value="1"/>
</dbReference>
<evidence type="ECO:0000313" key="7">
    <source>
        <dbReference type="EMBL" id="WNZ26976.1"/>
    </source>
</evidence>
<dbReference type="RefSeq" id="WP_316436563.1">
    <property type="nucleotide sequence ID" value="NZ_CP053587.1"/>
</dbReference>
<evidence type="ECO:0000256" key="4">
    <source>
        <dbReference type="SAM" id="MobiDB-lite"/>
    </source>
</evidence>
<dbReference type="EMBL" id="CP053587">
    <property type="protein sequence ID" value="WNZ26976.1"/>
    <property type="molecule type" value="Genomic_DNA"/>
</dbReference>
<proteinExistence type="predicted"/>
<dbReference type="PROSITE" id="PS50110">
    <property type="entry name" value="RESPONSE_REGULATORY"/>
    <property type="match status" value="1"/>
</dbReference>
<dbReference type="Pfam" id="PF00072">
    <property type="entry name" value="Response_reg"/>
    <property type="match status" value="1"/>
</dbReference>
<dbReference type="InterPro" id="IPR035965">
    <property type="entry name" value="PAS-like_dom_sf"/>
</dbReference>
<dbReference type="InterPro" id="IPR011006">
    <property type="entry name" value="CheY-like_superfamily"/>
</dbReference>
<dbReference type="PANTHER" id="PTHR44591:SF3">
    <property type="entry name" value="RESPONSE REGULATORY DOMAIN-CONTAINING PROTEIN"/>
    <property type="match status" value="1"/>
</dbReference>